<feature type="transmembrane region" description="Helical" evidence="1">
    <location>
        <begin position="107"/>
        <end position="124"/>
    </location>
</feature>
<organism evidence="2 3">
    <name type="scientific">Anatilimnocola aggregata</name>
    <dbReference type="NCBI Taxonomy" id="2528021"/>
    <lineage>
        <taxon>Bacteria</taxon>
        <taxon>Pseudomonadati</taxon>
        <taxon>Planctomycetota</taxon>
        <taxon>Planctomycetia</taxon>
        <taxon>Pirellulales</taxon>
        <taxon>Pirellulaceae</taxon>
        <taxon>Anatilimnocola</taxon>
    </lineage>
</organism>
<feature type="transmembrane region" description="Helical" evidence="1">
    <location>
        <begin position="163"/>
        <end position="184"/>
    </location>
</feature>
<evidence type="ECO:0000256" key="1">
    <source>
        <dbReference type="SAM" id="Phobius"/>
    </source>
</evidence>
<protein>
    <recommendedName>
        <fullName evidence="4">MFS transporter</fullName>
    </recommendedName>
</protein>
<evidence type="ECO:0000313" key="3">
    <source>
        <dbReference type="Proteomes" id="UP000315017"/>
    </source>
</evidence>
<feature type="transmembrane region" description="Helical" evidence="1">
    <location>
        <begin position="65"/>
        <end position="86"/>
    </location>
</feature>
<feature type="transmembrane region" description="Helical" evidence="1">
    <location>
        <begin position="338"/>
        <end position="359"/>
    </location>
</feature>
<dbReference type="AlphaFoldDB" id="A0A517YCG2"/>
<feature type="transmembrane region" description="Helical" evidence="1">
    <location>
        <begin position="379"/>
        <end position="397"/>
    </location>
</feature>
<name>A0A517YCG2_9BACT</name>
<sequence>MTAVDRDLKITPADASVAGVAPLSGSRTNMPDWFWQIWSVVAAFGTYFCMYAFRKPFTAATFEDAMVAGVTLKTALVISQTLGYMLSKFIGIKVIAEMPPHRRAGGILLLVMIAQFALVLFGLLPSPWNVGSLFLNGLSLGMVFGLVLGFLEGRRSTEALTAGLCTSFILADGMTKSVGAWLLIQKVPEPWMPSVAGLLFVVPLVIFVAMLAMIPPPNQRDIAERAARVTMSSNDRWQLYFRYMFGLTLLVILYLLISILRSIRSDFAPELWLDLLGKKAVPAIYSQSEYCVALGVLLANGSAVFVRDSRRAFFISLGICGAGLGLILVALLCRQAAMIDGFTLMVLIGLGLYLPYVAVHTKVFERFLAMTRERGNLGFLMYVADSIGYLGVVGVLLGKNLLNIEGSFLNFFLLVCWIATGLALCCLAGSWRYFSDRVREPKLVVAAEVTR</sequence>
<keyword evidence="1" id="KW-0812">Transmembrane</keyword>
<dbReference type="Proteomes" id="UP000315017">
    <property type="component" value="Chromosome"/>
</dbReference>
<dbReference type="KEGG" id="aagg:ETAA8_30020"/>
<dbReference type="Pfam" id="PF18943">
    <property type="entry name" value="DUF5690"/>
    <property type="match status" value="1"/>
</dbReference>
<proteinExistence type="predicted"/>
<dbReference type="RefSeq" id="WP_202921835.1">
    <property type="nucleotide sequence ID" value="NZ_CP036274.1"/>
</dbReference>
<reference evidence="2 3" key="1">
    <citation type="submission" date="2019-02" db="EMBL/GenBank/DDBJ databases">
        <title>Deep-cultivation of Planctomycetes and their phenomic and genomic characterization uncovers novel biology.</title>
        <authorList>
            <person name="Wiegand S."/>
            <person name="Jogler M."/>
            <person name="Boedeker C."/>
            <person name="Pinto D."/>
            <person name="Vollmers J."/>
            <person name="Rivas-Marin E."/>
            <person name="Kohn T."/>
            <person name="Peeters S.H."/>
            <person name="Heuer A."/>
            <person name="Rast P."/>
            <person name="Oberbeckmann S."/>
            <person name="Bunk B."/>
            <person name="Jeske O."/>
            <person name="Meyerdierks A."/>
            <person name="Storesund J.E."/>
            <person name="Kallscheuer N."/>
            <person name="Luecker S."/>
            <person name="Lage O.M."/>
            <person name="Pohl T."/>
            <person name="Merkel B.J."/>
            <person name="Hornburger P."/>
            <person name="Mueller R.-W."/>
            <person name="Bruemmer F."/>
            <person name="Labrenz M."/>
            <person name="Spormann A.M."/>
            <person name="Op den Camp H."/>
            <person name="Overmann J."/>
            <person name="Amann R."/>
            <person name="Jetten M.S.M."/>
            <person name="Mascher T."/>
            <person name="Medema M.H."/>
            <person name="Devos D.P."/>
            <person name="Kaster A.-K."/>
            <person name="Ovreas L."/>
            <person name="Rohde M."/>
            <person name="Galperin M.Y."/>
            <person name="Jogler C."/>
        </authorList>
    </citation>
    <scope>NUCLEOTIDE SEQUENCE [LARGE SCALE GENOMIC DNA]</scope>
    <source>
        <strain evidence="2 3">ETA_A8</strain>
    </source>
</reference>
<keyword evidence="1" id="KW-0472">Membrane</keyword>
<feature type="transmembrane region" description="Helical" evidence="1">
    <location>
        <begin position="313"/>
        <end position="332"/>
    </location>
</feature>
<evidence type="ECO:0008006" key="4">
    <source>
        <dbReference type="Google" id="ProtNLM"/>
    </source>
</evidence>
<gene>
    <name evidence="2" type="ORF">ETAA8_30020</name>
</gene>
<feature type="transmembrane region" description="Helical" evidence="1">
    <location>
        <begin position="33"/>
        <end position="53"/>
    </location>
</feature>
<dbReference type="InterPro" id="IPR043745">
    <property type="entry name" value="DUF5690"/>
</dbReference>
<evidence type="ECO:0000313" key="2">
    <source>
        <dbReference type="EMBL" id="QDU27911.1"/>
    </source>
</evidence>
<keyword evidence="1" id="KW-1133">Transmembrane helix</keyword>
<feature type="transmembrane region" description="Helical" evidence="1">
    <location>
        <begin position="239"/>
        <end position="263"/>
    </location>
</feature>
<feature type="transmembrane region" description="Helical" evidence="1">
    <location>
        <begin position="283"/>
        <end position="306"/>
    </location>
</feature>
<feature type="transmembrane region" description="Helical" evidence="1">
    <location>
        <begin position="196"/>
        <end position="218"/>
    </location>
</feature>
<accession>A0A517YCG2</accession>
<feature type="transmembrane region" description="Helical" evidence="1">
    <location>
        <begin position="130"/>
        <end position="151"/>
    </location>
</feature>
<feature type="transmembrane region" description="Helical" evidence="1">
    <location>
        <begin position="409"/>
        <end position="434"/>
    </location>
</feature>
<dbReference type="EMBL" id="CP036274">
    <property type="protein sequence ID" value="QDU27911.1"/>
    <property type="molecule type" value="Genomic_DNA"/>
</dbReference>
<keyword evidence="3" id="KW-1185">Reference proteome</keyword>